<dbReference type="Proteomes" id="UP000054396">
    <property type="component" value="Unassembled WGS sequence"/>
</dbReference>
<dbReference type="EMBL" id="LPXO01000003">
    <property type="protein sequence ID" value="KUF11528.1"/>
    <property type="molecule type" value="Genomic_DNA"/>
</dbReference>
<accession>A0A0W7WM05</accession>
<keyword evidence="3" id="KW-1185">Reference proteome</keyword>
<feature type="region of interest" description="Disordered" evidence="1">
    <location>
        <begin position="148"/>
        <end position="170"/>
    </location>
</feature>
<reference evidence="2 3" key="1">
    <citation type="submission" date="2015-12" db="EMBL/GenBank/DDBJ databases">
        <authorList>
            <person name="Shamseldin A."/>
            <person name="Moawad H."/>
            <person name="Abd El-Rahim W.M."/>
            <person name="Sadowsky M.J."/>
        </authorList>
    </citation>
    <scope>NUCLEOTIDE SEQUENCE [LARGE SCALE GENOMIC DNA]</scope>
    <source>
        <strain evidence="2 3">SJ5A-1</strain>
    </source>
</reference>
<evidence type="ECO:0000313" key="3">
    <source>
        <dbReference type="Proteomes" id="UP000054396"/>
    </source>
</evidence>
<protein>
    <submittedName>
        <fullName evidence="2">Uncharacterized protein</fullName>
    </submittedName>
</protein>
<comment type="caution">
    <text evidence="2">The sequence shown here is derived from an EMBL/GenBank/DDBJ whole genome shotgun (WGS) entry which is preliminary data.</text>
</comment>
<dbReference type="AlphaFoldDB" id="A0A0W7WM05"/>
<evidence type="ECO:0000313" key="2">
    <source>
        <dbReference type="EMBL" id="KUF11528.1"/>
    </source>
</evidence>
<gene>
    <name evidence="2" type="ORF">AVJ23_07140</name>
</gene>
<evidence type="ECO:0000256" key="1">
    <source>
        <dbReference type="SAM" id="MobiDB-lite"/>
    </source>
</evidence>
<sequence length="215" mass="23549">MNDPGGGVQRYRTRFVPVTSAERQAALLDHKARDFLIRQRTQIVDTIRAHSGEFGVVVAKGIHNFDRRLEAACDMPDAARPALEMLSDQLRDTQALIEEVTARTGEMQSEDALARRLATEPEVGTISSGAFAVTPPMWPLSAARVTTRHGSYRRRQPIPVAEKRGSGGSPRRAIDLCEGCSASAQWPGSARGGDVEMLHQARRWTDSTRCLSASP</sequence>
<organism evidence="2 3">
    <name type="scientific">Pseudoponticoccus marisrubri</name>
    <dbReference type="NCBI Taxonomy" id="1685382"/>
    <lineage>
        <taxon>Bacteria</taxon>
        <taxon>Pseudomonadati</taxon>
        <taxon>Pseudomonadota</taxon>
        <taxon>Alphaproteobacteria</taxon>
        <taxon>Rhodobacterales</taxon>
        <taxon>Roseobacteraceae</taxon>
        <taxon>Pseudoponticoccus</taxon>
    </lineage>
</organism>
<dbReference type="STRING" id="1685382.AVJ23_07140"/>
<proteinExistence type="predicted"/>
<name>A0A0W7WM05_9RHOB</name>